<name>A0ABQ3N1N6_9BACI</name>
<dbReference type="Proteomes" id="UP000637074">
    <property type="component" value="Unassembled WGS sequence"/>
</dbReference>
<proteinExistence type="predicted"/>
<dbReference type="EMBL" id="BNDS01000009">
    <property type="protein sequence ID" value="GHH98858.1"/>
    <property type="molecule type" value="Genomic_DNA"/>
</dbReference>
<evidence type="ECO:0000313" key="3">
    <source>
        <dbReference type="Proteomes" id="UP000637074"/>
    </source>
</evidence>
<keyword evidence="1" id="KW-1133">Transmembrane helix</keyword>
<gene>
    <name evidence="2" type="ORF">AM1BK_24010</name>
</gene>
<accession>A0ABQ3N1N6</accession>
<evidence type="ECO:0000256" key="1">
    <source>
        <dbReference type="SAM" id="Phobius"/>
    </source>
</evidence>
<keyword evidence="1" id="KW-0812">Transmembrane</keyword>
<protein>
    <submittedName>
        <fullName evidence="2">Uncharacterized protein</fullName>
    </submittedName>
</protein>
<sequence>MKRIKGLVYSTIVILIVVGWFTIQKITDDTYEGMSIIPEQTKDVPLFKGLKPTEHKYVMEGNHWKDIYNFYSMELPKYGWKLDYEQKSSNEDVNGFISGWRKNGLEWELYISADYFKMTNRTEVIFDKTSIGHATTWIYKVPTSICIYQSSSEERCSVIKDRTKIKGIVRFINDAIDWDKEVFPREKTSIIDTGDIQINVLHEDEKEIYLQSEKGTKIAKPEQEFFKLLNLK</sequence>
<keyword evidence="1" id="KW-0472">Membrane</keyword>
<comment type="caution">
    <text evidence="2">The sequence shown here is derived from an EMBL/GenBank/DDBJ whole genome shotgun (WGS) entry which is preliminary data.</text>
</comment>
<feature type="transmembrane region" description="Helical" evidence="1">
    <location>
        <begin position="7"/>
        <end position="23"/>
    </location>
</feature>
<reference evidence="2 3" key="1">
    <citation type="journal article" date="2022" name="Int. J. Syst. Evol. Microbiol.">
        <title>Neobacillus kokaensis sp. nov., isolated from soil.</title>
        <authorList>
            <person name="Yuki K."/>
            <person name="Matsubara H."/>
            <person name="Yamaguchi S."/>
        </authorList>
    </citation>
    <scope>NUCLEOTIDE SEQUENCE [LARGE SCALE GENOMIC DNA]</scope>
    <source>
        <strain evidence="2 3">LOB 377</strain>
    </source>
</reference>
<dbReference type="RefSeq" id="WP_191273087.1">
    <property type="nucleotide sequence ID" value="NZ_BNDS01000009.1"/>
</dbReference>
<organism evidence="2 3">
    <name type="scientific">Neobacillus kokaensis</name>
    <dbReference type="NCBI Taxonomy" id="2759023"/>
    <lineage>
        <taxon>Bacteria</taxon>
        <taxon>Bacillati</taxon>
        <taxon>Bacillota</taxon>
        <taxon>Bacilli</taxon>
        <taxon>Bacillales</taxon>
        <taxon>Bacillaceae</taxon>
        <taxon>Neobacillus</taxon>
    </lineage>
</organism>
<evidence type="ECO:0000313" key="2">
    <source>
        <dbReference type="EMBL" id="GHH98858.1"/>
    </source>
</evidence>
<keyword evidence="3" id="KW-1185">Reference proteome</keyword>